<dbReference type="PANTHER" id="PTHR23501:SF200">
    <property type="entry name" value="TRANSPORTER, PUTATIVE (AFU_ORTHOLOGUE AFUA_3G01360)-RELATED"/>
    <property type="match status" value="1"/>
</dbReference>
<sequence length="116" mass="12564">MTKLAQITALILCCNFPGSSIGASISGGIYTNALKYELAKQLGAGADHGLIDGLYNCITGAVPKWVTPEKEAINAAYSDVIRYMTYTAVGTMVSSFILTWFMPNMKLPDQKKLVEH</sequence>
<dbReference type="GO" id="GO:0015343">
    <property type="term" value="F:siderophore-iron transmembrane transporter activity"/>
    <property type="evidence" value="ECO:0007669"/>
    <property type="project" value="TreeGrafter"/>
</dbReference>
<name>A0A1E1MP03_RHYSE</name>
<evidence type="ECO:0000256" key="2">
    <source>
        <dbReference type="ARBA" id="ARBA00022692"/>
    </source>
</evidence>
<dbReference type="PANTHER" id="PTHR23501">
    <property type="entry name" value="MAJOR FACILITATOR SUPERFAMILY"/>
    <property type="match status" value="1"/>
</dbReference>
<evidence type="ECO:0000256" key="5">
    <source>
        <dbReference type="SAM" id="Phobius"/>
    </source>
</evidence>
<keyword evidence="2 5" id="KW-0812">Transmembrane</keyword>
<accession>A0A1E1MP03</accession>
<dbReference type="AlphaFoldDB" id="A0A1E1MP03"/>
<proteinExistence type="predicted"/>
<keyword evidence="6" id="KW-0732">Signal</keyword>
<evidence type="ECO:0000313" key="7">
    <source>
        <dbReference type="EMBL" id="CZT50475.1"/>
    </source>
</evidence>
<keyword evidence="8" id="KW-1185">Reference proteome</keyword>
<evidence type="ECO:0000313" key="8">
    <source>
        <dbReference type="Proteomes" id="UP000177625"/>
    </source>
</evidence>
<organism evidence="7 8">
    <name type="scientific">Rhynchosporium secalis</name>
    <name type="common">Barley scald fungus</name>
    <dbReference type="NCBI Taxonomy" id="38038"/>
    <lineage>
        <taxon>Eukaryota</taxon>
        <taxon>Fungi</taxon>
        <taxon>Dikarya</taxon>
        <taxon>Ascomycota</taxon>
        <taxon>Pezizomycotina</taxon>
        <taxon>Leotiomycetes</taxon>
        <taxon>Helotiales</taxon>
        <taxon>Ploettnerulaceae</taxon>
        <taxon>Rhynchosporium</taxon>
    </lineage>
</organism>
<dbReference type="GO" id="GO:0005886">
    <property type="term" value="C:plasma membrane"/>
    <property type="evidence" value="ECO:0007669"/>
    <property type="project" value="TreeGrafter"/>
</dbReference>
<feature type="signal peptide" evidence="6">
    <location>
        <begin position="1"/>
        <end position="22"/>
    </location>
</feature>
<evidence type="ECO:0008006" key="9">
    <source>
        <dbReference type="Google" id="ProtNLM"/>
    </source>
</evidence>
<evidence type="ECO:0000256" key="3">
    <source>
        <dbReference type="ARBA" id="ARBA00022989"/>
    </source>
</evidence>
<feature type="chain" id="PRO_5009448514" description="Trichothecene efflux pump" evidence="6">
    <location>
        <begin position="23"/>
        <end position="116"/>
    </location>
</feature>
<evidence type="ECO:0000256" key="6">
    <source>
        <dbReference type="SAM" id="SignalP"/>
    </source>
</evidence>
<dbReference type="EMBL" id="FJVC01000436">
    <property type="protein sequence ID" value="CZT50475.1"/>
    <property type="molecule type" value="Genomic_DNA"/>
</dbReference>
<keyword evidence="3 5" id="KW-1133">Transmembrane helix</keyword>
<evidence type="ECO:0000256" key="4">
    <source>
        <dbReference type="ARBA" id="ARBA00023136"/>
    </source>
</evidence>
<protein>
    <recommendedName>
        <fullName evidence="9">Trichothecene efflux pump</fullName>
    </recommendedName>
</protein>
<evidence type="ECO:0000256" key="1">
    <source>
        <dbReference type="ARBA" id="ARBA00004141"/>
    </source>
</evidence>
<dbReference type="Proteomes" id="UP000177625">
    <property type="component" value="Unassembled WGS sequence"/>
</dbReference>
<comment type="subcellular location">
    <subcellularLocation>
        <location evidence="1">Membrane</location>
        <topology evidence="1">Multi-pass membrane protein</topology>
    </subcellularLocation>
</comment>
<keyword evidence="4 5" id="KW-0472">Membrane</keyword>
<feature type="transmembrane region" description="Helical" evidence="5">
    <location>
        <begin position="83"/>
        <end position="102"/>
    </location>
</feature>
<gene>
    <name evidence="7" type="ORF">RSE6_11468</name>
</gene>
<reference evidence="8" key="1">
    <citation type="submission" date="2016-03" db="EMBL/GenBank/DDBJ databases">
        <authorList>
            <person name="Guldener U."/>
        </authorList>
    </citation>
    <scope>NUCLEOTIDE SEQUENCE [LARGE SCALE GENOMIC DNA]</scope>
</reference>